<evidence type="ECO:0000256" key="1">
    <source>
        <dbReference type="SAM" id="MobiDB-lite"/>
    </source>
</evidence>
<name>A0AAV5D3U6_ELECO</name>
<reference evidence="2" key="1">
    <citation type="journal article" date="2018" name="DNA Res.">
        <title>Multiple hybrid de novo genome assembly of finger millet, an orphan allotetraploid crop.</title>
        <authorList>
            <person name="Hatakeyama M."/>
            <person name="Aluri S."/>
            <person name="Balachadran M.T."/>
            <person name="Sivarajan S.R."/>
            <person name="Patrignani A."/>
            <person name="Gruter S."/>
            <person name="Poveda L."/>
            <person name="Shimizu-Inatsugi R."/>
            <person name="Baeten J."/>
            <person name="Francoijs K.J."/>
            <person name="Nataraja K.N."/>
            <person name="Reddy Y.A.N."/>
            <person name="Phadnis S."/>
            <person name="Ravikumar R.L."/>
            <person name="Schlapbach R."/>
            <person name="Sreeman S.M."/>
            <person name="Shimizu K.K."/>
        </authorList>
    </citation>
    <scope>NUCLEOTIDE SEQUENCE</scope>
</reference>
<feature type="region of interest" description="Disordered" evidence="1">
    <location>
        <begin position="153"/>
        <end position="236"/>
    </location>
</feature>
<feature type="compositionally biased region" description="Basic residues" evidence="1">
    <location>
        <begin position="153"/>
        <end position="163"/>
    </location>
</feature>
<reference evidence="2" key="2">
    <citation type="submission" date="2021-12" db="EMBL/GenBank/DDBJ databases">
        <title>Resequencing data analysis of finger millet.</title>
        <authorList>
            <person name="Hatakeyama M."/>
            <person name="Aluri S."/>
            <person name="Balachadran M.T."/>
            <person name="Sivarajan S.R."/>
            <person name="Poveda L."/>
            <person name="Shimizu-Inatsugi R."/>
            <person name="Schlapbach R."/>
            <person name="Sreeman S.M."/>
            <person name="Shimizu K.K."/>
        </authorList>
    </citation>
    <scope>NUCLEOTIDE SEQUENCE</scope>
</reference>
<dbReference type="Proteomes" id="UP001054889">
    <property type="component" value="Unassembled WGS sequence"/>
</dbReference>
<evidence type="ECO:0000313" key="3">
    <source>
        <dbReference type="Proteomes" id="UP001054889"/>
    </source>
</evidence>
<organism evidence="2 3">
    <name type="scientific">Eleusine coracana subsp. coracana</name>
    <dbReference type="NCBI Taxonomy" id="191504"/>
    <lineage>
        <taxon>Eukaryota</taxon>
        <taxon>Viridiplantae</taxon>
        <taxon>Streptophyta</taxon>
        <taxon>Embryophyta</taxon>
        <taxon>Tracheophyta</taxon>
        <taxon>Spermatophyta</taxon>
        <taxon>Magnoliopsida</taxon>
        <taxon>Liliopsida</taxon>
        <taxon>Poales</taxon>
        <taxon>Poaceae</taxon>
        <taxon>PACMAD clade</taxon>
        <taxon>Chloridoideae</taxon>
        <taxon>Cynodonteae</taxon>
        <taxon>Eleusininae</taxon>
        <taxon>Eleusine</taxon>
    </lineage>
</organism>
<proteinExistence type="predicted"/>
<accession>A0AAV5D3U6</accession>
<evidence type="ECO:0000313" key="2">
    <source>
        <dbReference type="EMBL" id="GJN05639.1"/>
    </source>
</evidence>
<comment type="caution">
    <text evidence="2">The sequence shown here is derived from an EMBL/GenBank/DDBJ whole genome shotgun (WGS) entry which is preliminary data.</text>
</comment>
<keyword evidence="3" id="KW-1185">Reference proteome</keyword>
<sequence length="259" mass="27757">MRKVYIPESIPIKAKVTVHKFGLGLTYAEGPAPITAQCRRLPALAPRHRASTSLPCTRVKSLHQSGGSPCLLRLDGARNLFLPSPSAIRSSIASVEPSASYASCSVTASWLQPASRLFVPHLGSLARAPSASSKCPRGAAALASMTIRGVAKRRRRRVTRRKGWGQSRKAAAVATLGPRAHPDPRRPPRQQGVGLHLQRIHSDRPPIPPANQPKPKTKLATFADNRTRTGLDCTGEGGAIARDAVLVHLEVERVGEEAS</sequence>
<dbReference type="EMBL" id="BQKI01000012">
    <property type="protein sequence ID" value="GJN05639.1"/>
    <property type="molecule type" value="Genomic_DNA"/>
</dbReference>
<gene>
    <name evidence="2" type="primary">ga23286</name>
    <name evidence="2" type="ORF">PR202_ga23286</name>
</gene>
<dbReference type="AlphaFoldDB" id="A0AAV5D3U6"/>
<protein>
    <submittedName>
        <fullName evidence="2">Uncharacterized protein</fullName>
    </submittedName>
</protein>